<gene>
    <name evidence="1" type="primary">GTF3C3_2</name>
    <name evidence="1" type="ORF">CHARACLAT_030538</name>
</gene>
<name>A0ABU7EY57_9TELE</name>
<proteinExistence type="predicted"/>
<accession>A0ABU7EY57</accession>
<dbReference type="InterPro" id="IPR019734">
    <property type="entry name" value="TPR_rpt"/>
</dbReference>
<dbReference type="PANTHER" id="PTHR23082:SF0">
    <property type="entry name" value="GENERAL TRANSCRIPTION FACTOR 3C POLYPEPTIDE 3"/>
    <property type="match status" value="1"/>
</dbReference>
<dbReference type="Pfam" id="PF13181">
    <property type="entry name" value="TPR_8"/>
    <property type="match status" value="1"/>
</dbReference>
<organism evidence="1 2">
    <name type="scientific">Characodon lateralis</name>
    <dbReference type="NCBI Taxonomy" id="208331"/>
    <lineage>
        <taxon>Eukaryota</taxon>
        <taxon>Metazoa</taxon>
        <taxon>Chordata</taxon>
        <taxon>Craniata</taxon>
        <taxon>Vertebrata</taxon>
        <taxon>Euteleostomi</taxon>
        <taxon>Actinopterygii</taxon>
        <taxon>Neopterygii</taxon>
        <taxon>Teleostei</taxon>
        <taxon>Neoteleostei</taxon>
        <taxon>Acanthomorphata</taxon>
        <taxon>Ovalentaria</taxon>
        <taxon>Atherinomorphae</taxon>
        <taxon>Cyprinodontiformes</taxon>
        <taxon>Goodeidae</taxon>
        <taxon>Characodon</taxon>
    </lineage>
</organism>
<dbReference type="SUPFAM" id="SSF48452">
    <property type="entry name" value="TPR-like"/>
    <property type="match status" value="1"/>
</dbReference>
<dbReference type="Proteomes" id="UP001352852">
    <property type="component" value="Unassembled WGS sequence"/>
</dbReference>
<dbReference type="EMBL" id="JAHUTJ010070201">
    <property type="protein sequence ID" value="MED6292133.1"/>
    <property type="molecule type" value="Genomic_DNA"/>
</dbReference>
<dbReference type="PANTHER" id="PTHR23082">
    <property type="entry name" value="TRANSCRIPTION INITIATION FACTOR IIIC TFIIIC , POLYPEPTIDE 3-RELATED"/>
    <property type="match status" value="1"/>
</dbReference>
<evidence type="ECO:0000313" key="1">
    <source>
        <dbReference type="EMBL" id="MED6292133.1"/>
    </source>
</evidence>
<comment type="caution">
    <text evidence="1">The sequence shown here is derived from an EMBL/GenBank/DDBJ whole genome shotgun (WGS) entry which is preliminary data.</text>
</comment>
<sequence>MASQKYVAKRHAVLLQGFSFLWRYVELRGECQESMYNLGRALHQMGLTHLAIHYYQKALSLPAWKLDGIPDDQVDLRREIAFNLSLLYQASGNMEVARQLIRTYCTV</sequence>
<reference evidence="1 2" key="1">
    <citation type="submission" date="2021-06" db="EMBL/GenBank/DDBJ databases">
        <authorList>
            <person name="Palmer J.M."/>
        </authorList>
    </citation>
    <scope>NUCLEOTIDE SEQUENCE [LARGE SCALE GENOMIC DNA]</scope>
    <source>
        <strain evidence="1 2">CL_MEX2019</strain>
        <tissue evidence="1">Muscle</tissue>
    </source>
</reference>
<protein>
    <submittedName>
        <fullName evidence="1">General transcription factor IIIC, polypeptide 3</fullName>
    </submittedName>
</protein>
<dbReference type="Gene3D" id="1.25.40.10">
    <property type="entry name" value="Tetratricopeptide repeat domain"/>
    <property type="match status" value="1"/>
</dbReference>
<dbReference type="InterPro" id="IPR039340">
    <property type="entry name" value="Tfc4/TFIIIC-102/Sfc4"/>
</dbReference>
<evidence type="ECO:0000313" key="2">
    <source>
        <dbReference type="Proteomes" id="UP001352852"/>
    </source>
</evidence>
<keyword evidence="2" id="KW-1185">Reference proteome</keyword>
<dbReference type="InterPro" id="IPR011990">
    <property type="entry name" value="TPR-like_helical_dom_sf"/>
</dbReference>